<dbReference type="InterPro" id="IPR015292">
    <property type="entry name" value="Tscrpt_reg_YbiH_C"/>
</dbReference>
<evidence type="ECO:0000256" key="5">
    <source>
        <dbReference type="SAM" id="MobiDB-lite"/>
    </source>
</evidence>
<feature type="domain" description="HTH tetR-type" evidence="6">
    <location>
        <begin position="16"/>
        <end position="76"/>
    </location>
</feature>
<organism evidence="7 8">
    <name type="scientific">Piscinibacter terrae</name>
    <dbReference type="NCBI Taxonomy" id="2496871"/>
    <lineage>
        <taxon>Bacteria</taxon>
        <taxon>Pseudomonadati</taxon>
        <taxon>Pseudomonadota</taxon>
        <taxon>Betaproteobacteria</taxon>
        <taxon>Burkholderiales</taxon>
        <taxon>Sphaerotilaceae</taxon>
        <taxon>Piscinibacter</taxon>
    </lineage>
</organism>
<dbReference type="GO" id="GO:0000976">
    <property type="term" value="F:transcription cis-regulatory region binding"/>
    <property type="evidence" value="ECO:0007669"/>
    <property type="project" value="TreeGrafter"/>
</dbReference>
<dbReference type="PANTHER" id="PTHR30055">
    <property type="entry name" value="HTH-TYPE TRANSCRIPTIONAL REGULATOR RUTR"/>
    <property type="match status" value="1"/>
</dbReference>
<dbReference type="RefSeq" id="WP_124540843.1">
    <property type="nucleotide sequence ID" value="NZ_QUSW01000003.1"/>
</dbReference>
<keyword evidence="3" id="KW-0804">Transcription</keyword>
<evidence type="ECO:0000259" key="6">
    <source>
        <dbReference type="PROSITE" id="PS50977"/>
    </source>
</evidence>
<dbReference type="PROSITE" id="PS50977">
    <property type="entry name" value="HTH_TETR_2"/>
    <property type="match status" value="1"/>
</dbReference>
<dbReference type="Pfam" id="PF09209">
    <property type="entry name" value="CecR_C"/>
    <property type="match status" value="1"/>
</dbReference>
<accession>A0A3N7JTQ1</accession>
<dbReference type="Proteomes" id="UP000267464">
    <property type="component" value="Unassembled WGS sequence"/>
</dbReference>
<evidence type="ECO:0000256" key="2">
    <source>
        <dbReference type="ARBA" id="ARBA00023125"/>
    </source>
</evidence>
<dbReference type="AlphaFoldDB" id="A0A3N7JTQ1"/>
<dbReference type="Gene3D" id="1.10.357.10">
    <property type="entry name" value="Tetracycline Repressor, domain 2"/>
    <property type="match status" value="1"/>
</dbReference>
<name>A0A3N7JTQ1_9BURK</name>
<protein>
    <submittedName>
        <fullName evidence="7">TetR/AcrR family transcriptional regulator</fullName>
    </submittedName>
</protein>
<dbReference type="SUPFAM" id="SSF46689">
    <property type="entry name" value="Homeodomain-like"/>
    <property type="match status" value="1"/>
</dbReference>
<dbReference type="PANTHER" id="PTHR30055:SF234">
    <property type="entry name" value="HTH-TYPE TRANSCRIPTIONAL REGULATOR BETI"/>
    <property type="match status" value="1"/>
</dbReference>
<evidence type="ECO:0000313" key="8">
    <source>
        <dbReference type="Proteomes" id="UP000267464"/>
    </source>
</evidence>
<keyword evidence="1" id="KW-0805">Transcription regulation</keyword>
<feature type="region of interest" description="Disordered" evidence="5">
    <location>
        <begin position="217"/>
        <end position="239"/>
    </location>
</feature>
<keyword evidence="8" id="KW-1185">Reference proteome</keyword>
<dbReference type="Pfam" id="PF00440">
    <property type="entry name" value="TetR_N"/>
    <property type="match status" value="1"/>
</dbReference>
<feature type="DNA-binding region" description="H-T-H motif" evidence="4">
    <location>
        <begin position="39"/>
        <end position="58"/>
    </location>
</feature>
<dbReference type="PRINTS" id="PR00455">
    <property type="entry name" value="HTHTETR"/>
</dbReference>
<sequence>MSLAPERQRATRSDGEQSRQRLLYAGLRLFATQGFAKTSTREIAEAAGTNVAAISYYFGDKAGLYRAVFLEPIDAPAQDMSILFDPACKLRDALACMLGGFIEPLKHDETARLCIKLHCREMLEPTGLWEEEIANGIKPMHAALVALLCRQFGLEQADDEVHRLAVSICGLGVHLFVSRDVIEAIAPQLSATPEAVDLWAERLVMYAQALIDAETRRRKNAPSPLAARKTAKGQKKENT</sequence>
<reference evidence="7 8" key="1">
    <citation type="submission" date="2018-08" db="EMBL/GenBank/DDBJ databases">
        <authorList>
            <person name="Khan S.A."/>
            <person name="Jeon C.O."/>
            <person name="Chun B.H."/>
            <person name="Jeong S.E."/>
        </authorList>
    </citation>
    <scope>NUCLEOTIDE SEQUENCE [LARGE SCALE GENOMIC DNA]</scope>
    <source>
        <strain evidence="7 8">S-16</strain>
    </source>
</reference>
<keyword evidence="2 4" id="KW-0238">DNA-binding</keyword>
<dbReference type="InterPro" id="IPR001647">
    <property type="entry name" value="HTH_TetR"/>
</dbReference>
<dbReference type="InterPro" id="IPR050109">
    <property type="entry name" value="HTH-type_TetR-like_transc_reg"/>
</dbReference>
<reference evidence="7 8" key="2">
    <citation type="submission" date="2018-12" db="EMBL/GenBank/DDBJ databases">
        <title>Rhizobacter gummiphilus sp. nov., a rubber-degrading bacterium isolated from the soil of a botanical garden in Japan.</title>
        <authorList>
            <person name="Shunsuke S.S."/>
        </authorList>
    </citation>
    <scope>NUCLEOTIDE SEQUENCE [LARGE SCALE GENOMIC DNA]</scope>
    <source>
        <strain evidence="7 8">S-16</strain>
    </source>
</reference>
<comment type="caution">
    <text evidence="7">The sequence shown here is derived from an EMBL/GenBank/DDBJ whole genome shotgun (WGS) entry which is preliminary data.</text>
</comment>
<evidence type="ECO:0000313" key="7">
    <source>
        <dbReference type="EMBL" id="RQP24319.1"/>
    </source>
</evidence>
<proteinExistence type="predicted"/>
<dbReference type="GO" id="GO:0003700">
    <property type="term" value="F:DNA-binding transcription factor activity"/>
    <property type="evidence" value="ECO:0007669"/>
    <property type="project" value="TreeGrafter"/>
</dbReference>
<gene>
    <name evidence="7" type="ORF">DZC73_13520</name>
</gene>
<dbReference type="InterPro" id="IPR036271">
    <property type="entry name" value="Tet_transcr_reg_TetR-rel_C_sf"/>
</dbReference>
<dbReference type="OrthoDB" id="9789566at2"/>
<dbReference type="InterPro" id="IPR009057">
    <property type="entry name" value="Homeodomain-like_sf"/>
</dbReference>
<dbReference type="EMBL" id="QUSW01000003">
    <property type="protein sequence ID" value="RQP24319.1"/>
    <property type="molecule type" value="Genomic_DNA"/>
</dbReference>
<dbReference type="Gene3D" id="1.10.10.60">
    <property type="entry name" value="Homeodomain-like"/>
    <property type="match status" value="1"/>
</dbReference>
<dbReference type="SUPFAM" id="SSF48498">
    <property type="entry name" value="Tetracyclin repressor-like, C-terminal domain"/>
    <property type="match status" value="1"/>
</dbReference>
<evidence type="ECO:0000256" key="1">
    <source>
        <dbReference type="ARBA" id="ARBA00023015"/>
    </source>
</evidence>
<evidence type="ECO:0000256" key="3">
    <source>
        <dbReference type="ARBA" id="ARBA00023163"/>
    </source>
</evidence>
<evidence type="ECO:0000256" key="4">
    <source>
        <dbReference type="PROSITE-ProRule" id="PRU00335"/>
    </source>
</evidence>